<organism evidence="2">
    <name type="scientific">Serpula lacrymans var. lacrymans (strain S7.3)</name>
    <name type="common">Dry rot fungus</name>
    <dbReference type="NCBI Taxonomy" id="936435"/>
    <lineage>
        <taxon>Eukaryota</taxon>
        <taxon>Fungi</taxon>
        <taxon>Dikarya</taxon>
        <taxon>Basidiomycota</taxon>
        <taxon>Agaricomycotina</taxon>
        <taxon>Agaricomycetes</taxon>
        <taxon>Agaricomycetidae</taxon>
        <taxon>Boletales</taxon>
        <taxon>Coniophorineae</taxon>
        <taxon>Serpulaceae</taxon>
        <taxon>Serpula</taxon>
    </lineage>
</organism>
<dbReference type="Proteomes" id="UP000008063">
    <property type="component" value="Unassembled WGS sequence"/>
</dbReference>
<sequence>SDSRFFIDDCLSQNELDLISVIYNVYTGNGPQTLQSSLWPKNSTFMGEGLNHGFWSSSAEKWFCARLDHITNNTADLRAVKTWTNSMVMNRRSTKVFECSDKLAHGVVLLWF</sequence>
<dbReference type="AlphaFoldDB" id="F8PLQ1"/>
<feature type="non-terminal residue" evidence="1">
    <location>
        <position position="1"/>
    </location>
</feature>
<dbReference type="EMBL" id="GL945476">
    <property type="protein sequence ID" value="EGO02533.1"/>
    <property type="molecule type" value="Genomic_DNA"/>
</dbReference>
<dbReference type="InParanoid" id="F8PLQ1"/>
<accession>F8PLQ1</accession>
<evidence type="ECO:0000313" key="2">
    <source>
        <dbReference type="Proteomes" id="UP000008063"/>
    </source>
</evidence>
<protein>
    <submittedName>
        <fullName evidence="1">Uncharacterized protein</fullName>
    </submittedName>
</protein>
<proteinExistence type="predicted"/>
<reference evidence="2" key="1">
    <citation type="journal article" date="2011" name="Science">
        <title>The plant cell wall-decomposing machinery underlies the functional diversity of forest fungi.</title>
        <authorList>
            <person name="Eastwood D.C."/>
            <person name="Floudas D."/>
            <person name="Binder M."/>
            <person name="Majcherczyk A."/>
            <person name="Schneider P."/>
            <person name="Aerts A."/>
            <person name="Asiegbu F.O."/>
            <person name="Baker S.E."/>
            <person name="Barry K."/>
            <person name="Bendiksby M."/>
            <person name="Blumentritt M."/>
            <person name="Coutinho P.M."/>
            <person name="Cullen D."/>
            <person name="de Vries R.P."/>
            <person name="Gathman A."/>
            <person name="Goodell B."/>
            <person name="Henrissat B."/>
            <person name="Ihrmark K."/>
            <person name="Kauserud H."/>
            <person name="Kohler A."/>
            <person name="LaButti K."/>
            <person name="Lapidus A."/>
            <person name="Lavin J.L."/>
            <person name="Lee Y.-H."/>
            <person name="Lindquist E."/>
            <person name="Lilly W."/>
            <person name="Lucas S."/>
            <person name="Morin E."/>
            <person name="Murat C."/>
            <person name="Oguiza J.A."/>
            <person name="Park J."/>
            <person name="Pisabarro A.G."/>
            <person name="Riley R."/>
            <person name="Rosling A."/>
            <person name="Salamov A."/>
            <person name="Schmidt O."/>
            <person name="Schmutz J."/>
            <person name="Skrede I."/>
            <person name="Stenlid J."/>
            <person name="Wiebenga A."/>
            <person name="Xie X."/>
            <person name="Kuees U."/>
            <person name="Hibbett D.S."/>
            <person name="Hoffmeister D."/>
            <person name="Hoegberg N."/>
            <person name="Martin F."/>
            <person name="Grigoriev I.V."/>
            <person name="Watkinson S.C."/>
        </authorList>
    </citation>
    <scope>NUCLEOTIDE SEQUENCE [LARGE SCALE GENOMIC DNA]</scope>
    <source>
        <strain evidence="2">strain S7.3</strain>
    </source>
</reference>
<keyword evidence="2" id="KW-1185">Reference proteome</keyword>
<name>F8PLQ1_SERL3</name>
<evidence type="ECO:0000313" key="1">
    <source>
        <dbReference type="EMBL" id="EGO02533.1"/>
    </source>
</evidence>
<dbReference type="HOGENOM" id="CLU_105533_1_0_1"/>
<gene>
    <name evidence="1" type="ORF">SERLA73DRAFT_47941</name>
</gene>